<name>G3ANP7_SPAPN</name>
<dbReference type="OrthoDB" id="4067208at2759"/>
<sequence length="234" mass="25478">MSTVAASSSNQAEQQFVNTYLDFLSLSKDASPDQFNSTQDYDKIESLGPSLPPYKYKFPKVVSATSERTLTLKFKSIKPPFKFTSELHDIPESFTIHRVKEALIKAQDVLNQAGAKPDNLKLMLKSKVVQDSSTLGDVSPEDEVSFNCMVSAPIATTKPEEPTNVTSAGTVASSGATSSTTTTPSSTHSTTTTTTKELDGISPEAWQQIYSVLLQDLNDQQKAQDILSKFKQLA</sequence>
<feature type="region of interest" description="Disordered" evidence="1">
    <location>
        <begin position="155"/>
        <end position="200"/>
    </location>
</feature>
<dbReference type="eggNOG" id="ENOG502S36W">
    <property type="taxonomic scope" value="Eukaryota"/>
</dbReference>
<evidence type="ECO:0000313" key="3">
    <source>
        <dbReference type="EMBL" id="EGW31981.1"/>
    </source>
</evidence>
<dbReference type="KEGG" id="spaa:SPAPADRAFT_61094"/>
<gene>
    <name evidence="3" type="ORF">SPAPADRAFT_61094</name>
</gene>
<dbReference type="Gene3D" id="3.10.20.90">
    <property type="entry name" value="Phosphatidylinositol 3-kinase Catalytic Subunit, Chain A, domain 1"/>
    <property type="match status" value="1"/>
</dbReference>
<evidence type="ECO:0000256" key="1">
    <source>
        <dbReference type="SAM" id="MobiDB-lite"/>
    </source>
</evidence>
<dbReference type="FunCoup" id="G3ANP7">
    <property type="interactions" value="71"/>
</dbReference>
<dbReference type="PROSITE" id="PS50053">
    <property type="entry name" value="UBIQUITIN_2"/>
    <property type="match status" value="1"/>
</dbReference>
<feature type="compositionally biased region" description="Low complexity" evidence="1">
    <location>
        <begin position="166"/>
        <end position="195"/>
    </location>
</feature>
<keyword evidence="4" id="KW-1185">Reference proteome</keyword>
<dbReference type="EMBL" id="GL996502">
    <property type="protein sequence ID" value="EGW31981.1"/>
    <property type="molecule type" value="Genomic_DNA"/>
</dbReference>
<dbReference type="RefSeq" id="XP_007375257.1">
    <property type="nucleotide sequence ID" value="XM_007375195.1"/>
</dbReference>
<accession>G3ANP7</accession>
<dbReference type="SUPFAM" id="SSF54236">
    <property type="entry name" value="Ubiquitin-like"/>
    <property type="match status" value="1"/>
</dbReference>
<dbReference type="InParanoid" id="G3ANP7"/>
<dbReference type="OMA" id="NCMVSAP"/>
<dbReference type="InterPro" id="IPR029071">
    <property type="entry name" value="Ubiquitin-like_domsf"/>
</dbReference>
<dbReference type="InterPro" id="IPR000626">
    <property type="entry name" value="Ubiquitin-like_dom"/>
</dbReference>
<evidence type="ECO:0000259" key="2">
    <source>
        <dbReference type="PROSITE" id="PS50053"/>
    </source>
</evidence>
<protein>
    <recommendedName>
        <fullName evidence="2">Ubiquitin-like domain-containing protein</fullName>
    </recommendedName>
</protein>
<dbReference type="Proteomes" id="UP000000709">
    <property type="component" value="Unassembled WGS sequence"/>
</dbReference>
<feature type="domain" description="Ubiquitin-like" evidence="2">
    <location>
        <begin position="70"/>
        <end position="143"/>
    </location>
</feature>
<proteinExistence type="predicted"/>
<organism evidence="4">
    <name type="scientific">Spathaspora passalidarum (strain NRRL Y-27907 / 11-Y1)</name>
    <dbReference type="NCBI Taxonomy" id="619300"/>
    <lineage>
        <taxon>Eukaryota</taxon>
        <taxon>Fungi</taxon>
        <taxon>Dikarya</taxon>
        <taxon>Ascomycota</taxon>
        <taxon>Saccharomycotina</taxon>
        <taxon>Pichiomycetes</taxon>
        <taxon>Debaryomycetaceae</taxon>
        <taxon>Spathaspora</taxon>
    </lineage>
</organism>
<reference evidence="3 4" key="1">
    <citation type="journal article" date="2011" name="Proc. Natl. Acad. Sci. U.S.A.">
        <title>Comparative genomics of xylose-fermenting fungi for enhanced biofuel production.</title>
        <authorList>
            <person name="Wohlbach D.J."/>
            <person name="Kuo A."/>
            <person name="Sato T.K."/>
            <person name="Potts K.M."/>
            <person name="Salamov A.A."/>
            <person name="LaButti K.M."/>
            <person name="Sun H."/>
            <person name="Clum A."/>
            <person name="Pangilinan J.L."/>
            <person name="Lindquist E.A."/>
            <person name="Lucas S."/>
            <person name="Lapidus A."/>
            <person name="Jin M."/>
            <person name="Gunawan C."/>
            <person name="Balan V."/>
            <person name="Dale B.E."/>
            <person name="Jeffries T.W."/>
            <person name="Zinkel R."/>
            <person name="Barry K.W."/>
            <person name="Grigoriev I.V."/>
            <person name="Gasch A.P."/>
        </authorList>
    </citation>
    <scope>NUCLEOTIDE SEQUENCE [LARGE SCALE GENOMIC DNA]</scope>
    <source>
        <strain evidence="4">NRRL Y-27907 / 11-Y1</strain>
    </source>
</reference>
<dbReference type="AlphaFoldDB" id="G3ANP7"/>
<evidence type="ECO:0000313" key="4">
    <source>
        <dbReference type="Proteomes" id="UP000000709"/>
    </source>
</evidence>
<dbReference type="HOGENOM" id="CLU_1343113_0_0_1"/>
<dbReference type="GeneID" id="18873708"/>